<evidence type="ECO:0000313" key="4">
    <source>
        <dbReference type="EMBL" id="AWQ64064.1"/>
    </source>
</evidence>
<dbReference type="Gene3D" id="3.30.70.600">
    <property type="entry name" value="Ribosomal protein S10 domain"/>
    <property type="match status" value="1"/>
</dbReference>
<reference evidence="4" key="1">
    <citation type="journal article" date="2018" name="Genome Biol. Evol.">
        <title>Recurrent loss, horizontal transfer, and the obscure origins of mitochondrial introns in diatoms (Bacillariophyta).</title>
        <authorList>
            <person name="Guillory W.X."/>
            <person name="Onyshchenko A."/>
            <person name="Ruck E.C."/>
            <person name="Parks M."/>
            <person name="Nakov T."/>
            <person name="Wickett N.J."/>
            <person name="Alverson A.J."/>
        </authorList>
    </citation>
    <scope>NUCLEOTIDE SEQUENCE</scope>
    <source>
        <strain evidence="4">CCMP1855</strain>
    </source>
</reference>
<dbReference type="GeneID" id="36957326"/>
<dbReference type="SMART" id="SM01403">
    <property type="entry name" value="Ribosomal_S10"/>
    <property type="match status" value="1"/>
</dbReference>
<dbReference type="SUPFAM" id="SSF54999">
    <property type="entry name" value="Ribosomal protein S10"/>
    <property type="match status" value="1"/>
</dbReference>
<gene>
    <name evidence="4" type="primary">rps10</name>
</gene>
<dbReference type="GO" id="GO:0005840">
    <property type="term" value="C:ribosome"/>
    <property type="evidence" value="ECO:0007669"/>
    <property type="project" value="UniProtKB-KW"/>
</dbReference>
<geneLocation type="mitochondrion" evidence="4"/>
<accession>A0A2U9GHU2</accession>
<keyword evidence="2" id="KW-0687">Ribonucleoprotein</keyword>
<keyword evidence="1 4" id="KW-0689">Ribosomal protein</keyword>
<feature type="domain" description="Small ribosomal subunit protein uS10" evidence="3">
    <location>
        <begin position="4"/>
        <end position="99"/>
    </location>
</feature>
<sequence length="163" mass="18957">MFFHIKVSAKDKKVLENFGQFISKLQLTSNSLQSLSKRNLRKFVTVLKSPHVNKTAQEQFEFRVYTKEFVISSFKPLTLFLILKKINNLSFSGLNLKIERLFKRNTKKKLIALNPDSVDLNTLEKLNPLSLSDLSSIQNFSPSKRYIQLFDCYGEMVLKTNFQ</sequence>
<name>A0A2U9GHU2_9STRA</name>
<evidence type="ECO:0000259" key="3">
    <source>
        <dbReference type="SMART" id="SM01403"/>
    </source>
</evidence>
<dbReference type="AlphaFoldDB" id="A0A2U9GHU2"/>
<dbReference type="Pfam" id="PF00338">
    <property type="entry name" value="Ribosomal_S10"/>
    <property type="match status" value="1"/>
</dbReference>
<dbReference type="GO" id="GO:1990904">
    <property type="term" value="C:ribonucleoprotein complex"/>
    <property type="evidence" value="ECO:0007669"/>
    <property type="project" value="UniProtKB-KW"/>
</dbReference>
<dbReference type="EMBL" id="MG271845">
    <property type="protein sequence ID" value="AWQ64064.1"/>
    <property type="molecule type" value="Genomic_DNA"/>
</dbReference>
<dbReference type="RefSeq" id="YP_009495417.1">
    <property type="nucleotide sequence ID" value="NC_037986.1"/>
</dbReference>
<evidence type="ECO:0000256" key="2">
    <source>
        <dbReference type="ARBA" id="ARBA00023274"/>
    </source>
</evidence>
<evidence type="ECO:0000256" key="1">
    <source>
        <dbReference type="ARBA" id="ARBA00022980"/>
    </source>
</evidence>
<proteinExistence type="predicted"/>
<protein>
    <submittedName>
        <fullName evidence="4">Ribosomal protein S10</fullName>
    </submittedName>
</protein>
<dbReference type="InterPro" id="IPR036838">
    <property type="entry name" value="Ribosomal_uS10_dom_sf"/>
</dbReference>
<keyword evidence="4" id="KW-0496">Mitochondrion</keyword>
<organism evidence="4">
    <name type="scientific">Cylindrotheca closterium</name>
    <dbReference type="NCBI Taxonomy" id="2856"/>
    <lineage>
        <taxon>Eukaryota</taxon>
        <taxon>Sar</taxon>
        <taxon>Stramenopiles</taxon>
        <taxon>Ochrophyta</taxon>
        <taxon>Bacillariophyta</taxon>
        <taxon>Bacillariophyceae</taxon>
        <taxon>Bacillariophycidae</taxon>
        <taxon>Bacillariales</taxon>
        <taxon>Bacillariaceae</taxon>
        <taxon>Cylindrotheca</taxon>
    </lineage>
</organism>
<dbReference type="InterPro" id="IPR027486">
    <property type="entry name" value="Ribosomal_uS10_dom"/>
</dbReference>